<accession>A0A9Q0STF6</accession>
<keyword evidence="1" id="KW-0732">Signal</keyword>
<dbReference type="AlphaFoldDB" id="A0A9Q0STF6"/>
<name>A0A9Q0STF6_9ROSI</name>
<organism evidence="2 3">
    <name type="scientific">Salix koriyanagi</name>
    <dbReference type="NCBI Taxonomy" id="2511006"/>
    <lineage>
        <taxon>Eukaryota</taxon>
        <taxon>Viridiplantae</taxon>
        <taxon>Streptophyta</taxon>
        <taxon>Embryophyta</taxon>
        <taxon>Tracheophyta</taxon>
        <taxon>Spermatophyta</taxon>
        <taxon>Magnoliopsida</taxon>
        <taxon>eudicotyledons</taxon>
        <taxon>Gunneridae</taxon>
        <taxon>Pentapetalae</taxon>
        <taxon>rosids</taxon>
        <taxon>fabids</taxon>
        <taxon>Malpighiales</taxon>
        <taxon>Salicaceae</taxon>
        <taxon>Saliceae</taxon>
        <taxon>Salix</taxon>
    </lineage>
</organism>
<reference evidence="2" key="1">
    <citation type="submission" date="2022-11" db="EMBL/GenBank/DDBJ databases">
        <authorList>
            <person name="Hyden B.L."/>
            <person name="Feng K."/>
            <person name="Yates T."/>
            <person name="Jawdy S."/>
            <person name="Smart L.B."/>
            <person name="Muchero W."/>
        </authorList>
    </citation>
    <scope>NUCLEOTIDE SEQUENCE</scope>
    <source>
        <tissue evidence="2">Shoot tip</tissue>
    </source>
</reference>
<gene>
    <name evidence="2" type="ORF">OIU74_017266</name>
</gene>
<comment type="caution">
    <text evidence="2">The sequence shown here is derived from an EMBL/GenBank/DDBJ whole genome shotgun (WGS) entry which is preliminary data.</text>
</comment>
<keyword evidence="3" id="KW-1185">Reference proteome</keyword>
<evidence type="ECO:0000256" key="1">
    <source>
        <dbReference type="SAM" id="SignalP"/>
    </source>
</evidence>
<dbReference type="EMBL" id="JAPFFM010000019">
    <property type="protein sequence ID" value="KAJ6688725.1"/>
    <property type="molecule type" value="Genomic_DNA"/>
</dbReference>
<feature type="chain" id="PRO_5040171903" evidence="1">
    <location>
        <begin position="30"/>
        <end position="92"/>
    </location>
</feature>
<reference evidence="2" key="2">
    <citation type="journal article" date="2023" name="Int. J. Mol. Sci.">
        <title>De Novo Assembly and Annotation of 11 Diverse Shrub Willow (Salix) Genomes Reveals Novel Gene Organization in Sex-Linked Regions.</title>
        <authorList>
            <person name="Hyden B."/>
            <person name="Feng K."/>
            <person name="Yates T.B."/>
            <person name="Jawdy S."/>
            <person name="Cereghino C."/>
            <person name="Smart L.B."/>
            <person name="Muchero W."/>
        </authorList>
    </citation>
    <scope>NUCLEOTIDE SEQUENCE</scope>
    <source>
        <tissue evidence="2">Shoot tip</tissue>
    </source>
</reference>
<proteinExistence type="predicted"/>
<evidence type="ECO:0000313" key="2">
    <source>
        <dbReference type="EMBL" id="KAJ6688725.1"/>
    </source>
</evidence>
<dbReference type="Proteomes" id="UP001151752">
    <property type="component" value="Chromosome 15W"/>
</dbReference>
<protein>
    <submittedName>
        <fullName evidence="2">Uncharacterized protein</fullName>
    </submittedName>
</protein>
<evidence type="ECO:0000313" key="3">
    <source>
        <dbReference type="Proteomes" id="UP001151752"/>
    </source>
</evidence>
<sequence length="92" mass="10102">MAAIQSLSSSVAVLLLLTALAVQTQLAHSQQCTSQLNNLNVMTVSAALSRSRRAFLLNAVFHLSLVLTRRYRTSMEPAGGRQESDRRIMSEL</sequence>
<feature type="signal peptide" evidence="1">
    <location>
        <begin position="1"/>
        <end position="29"/>
    </location>
</feature>